<gene>
    <name evidence="1" type="ORF">MUCCIDRAFT_81415</name>
</gene>
<reference evidence="1 2" key="1">
    <citation type="submission" date="2015-06" db="EMBL/GenBank/DDBJ databases">
        <title>Expansion of signal transduction pathways in fungi by whole-genome duplication.</title>
        <authorList>
            <consortium name="DOE Joint Genome Institute"/>
            <person name="Corrochano L.M."/>
            <person name="Kuo A."/>
            <person name="Marcet-Houben M."/>
            <person name="Polaino S."/>
            <person name="Salamov A."/>
            <person name="Villalobos J.M."/>
            <person name="Alvarez M.I."/>
            <person name="Avalos J."/>
            <person name="Benito E.P."/>
            <person name="Benoit I."/>
            <person name="Burger G."/>
            <person name="Camino L.P."/>
            <person name="Canovas D."/>
            <person name="Cerda-Olmedo E."/>
            <person name="Cheng J.-F."/>
            <person name="Dominguez A."/>
            <person name="Elias M."/>
            <person name="Eslava A.P."/>
            <person name="Glaser F."/>
            <person name="Grimwood J."/>
            <person name="Gutierrez G."/>
            <person name="Heitman J."/>
            <person name="Henrissat B."/>
            <person name="Iturriaga E.A."/>
            <person name="Lang B.F."/>
            <person name="Lavin J.L."/>
            <person name="Lee S."/>
            <person name="Li W."/>
            <person name="Lindquist E."/>
            <person name="Lopez-Garcia S."/>
            <person name="Luque E.M."/>
            <person name="Marcos A.T."/>
            <person name="Martin J."/>
            <person name="Mccluskey K."/>
            <person name="Medina H.R."/>
            <person name="Miralles-Duran A."/>
            <person name="Miyazaki A."/>
            <person name="Munoz-Torres E."/>
            <person name="Oguiza J.A."/>
            <person name="Ohm R."/>
            <person name="Olmedo M."/>
            <person name="Orejas M."/>
            <person name="Ortiz-Castellanos L."/>
            <person name="Pisabarro A.G."/>
            <person name="Rodriguez-Romero J."/>
            <person name="Ruiz-Herrera J."/>
            <person name="Ruiz-Vazquez R."/>
            <person name="Sanz C."/>
            <person name="Schackwitz W."/>
            <person name="Schmutz J."/>
            <person name="Shahriari M."/>
            <person name="Shelest E."/>
            <person name="Silva-Franco F."/>
            <person name="Soanes D."/>
            <person name="Syed K."/>
            <person name="Tagua V.G."/>
            <person name="Talbot N.J."/>
            <person name="Thon M."/>
            <person name="De Vries R.P."/>
            <person name="Wiebenga A."/>
            <person name="Yadav J.S."/>
            <person name="Braun E.L."/>
            <person name="Baker S."/>
            <person name="Garre V."/>
            <person name="Horwitz B."/>
            <person name="Torres-Martinez S."/>
            <person name="Idnurm A."/>
            <person name="Herrera-Estrella A."/>
            <person name="Gabaldon T."/>
            <person name="Grigoriev I.V."/>
        </authorList>
    </citation>
    <scope>NUCLEOTIDE SEQUENCE [LARGE SCALE GENOMIC DNA]</scope>
    <source>
        <strain evidence="1 2">CBS 277.49</strain>
    </source>
</reference>
<sequence>MSTAVTINRRMAQELEFLKASGVKNQFIQWLKERTIVCQIEVLLYLSTHFDRLKHILQQKIFEPFELDQKEKSMFKQISENDINVAALGNSSLVERFLKLMHKELPHNISIKQMSEDQYMEKIKEMFKLFFYYDWDNTFIVEGKSNTFKIQKKNLKSNKQKKADGELEVIATSRPFLYVERKSYNSKSKKVVPDDLKKMVESLKISCTNHLCPMIGILVNGDHILVYLAKPNVSGYFCVAEVARCYYPVARDEFSRLSDLYRAMLKTKALVENLKSSKSFFIGENKINDIDLAAVEDHSLLGKFVKLIDNEFPPDITIKQMSEDQYTV</sequence>
<dbReference type="EMBL" id="AMYB01000004">
    <property type="protein sequence ID" value="OAD03431.1"/>
    <property type="molecule type" value="Genomic_DNA"/>
</dbReference>
<comment type="caution">
    <text evidence="1">The sequence shown here is derived from an EMBL/GenBank/DDBJ whole genome shotgun (WGS) entry which is preliminary data.</text>
</comment>
<dbReference type="AlphaFoldDB" id="A0A168LEF1"/>
<dbReference type="Proteomes" id="UP000077051">
    <property type="component" value="Unassembled WGS sequence"/>
</dbReference>
<evidence type="ECO:0000313" key="1">
    <source>
        <dbReference type="EMBL" id="OAD03431.1"/>
    </source>
</evidence>
<name>A0A168LEF1_MUCCL</name>
<dbReference type="VEuPathDB" id="FungiDB:MUCCIDRAFT_81415"/>
<proteinExistence type="predicted"/>
<protein>
    <submittedName>
        <fullName evidence="1">Uncharacterized protein</fullName>
    </submittedName>
</protein>
<keyword evidence="2" id="KW-1185">Reference proteome</keyword>
<accession>A0A168LEF1</accession>
<evidence type="ECO:0000313" key="2">
    <source>
        <dbReference type="Proteomes" id="UP000077051"/>
    </source>
</evidence>
<organism evidence="1 2">
    <name type="scientific">Mucor lusitanicus CBS 277.49</name>
    <dbReference type="NCBI Taxonomy" id="747725"/>
    <lineage>
        <taxon>Eukaryota</taxon>
        <taxon>Fungi</taxon>
        <taxon>Fungi incertae sedis</taxon>
        <taxon>Mucoromycota</taxon>
        <taxon>Mucoromycotina</taxon>
        <taxon>Mucoromycetes</taxon>
        <taxon>Mucorales</taxon>
        <taxon>Mucorineae</taxon>
        <taxon>Mucoraceae</taxon>
        <taxon>Mucor</taxon>
    </lineage>
</organism>